<dbReference type="GeneID" id="111124301"/>
<dbReference type="SUPFAM" id="SSF56487">
    <property type="entry name" value="SRCR-like"/>
    <property type="match status" value="1"/>
</dbReference>
<dbReference type="PRINTS" id="PR00023">
    <property type="entry name" value="ZPELLUCIDA"/>
</dbReference>
<feature type="region of interest" description="Disordered" evidence="10">
    <location>
        <begin position="323"/>
        <end position="345"/>
    </location>
</feature>
<dbReference type="Gene3D" id="2.60.40.3210">
    <property type="entry name" value="Zona pellucida, ZP-N domain"/>
    <property type="match status" value="1"/>
</dbReference>
<feature type="compositionally biased region" description="Low complexity" evidence="10">
    <location>
        <begin position="323"/>
        <end position="335"/>
    </location>
</feature>
<dbReference type="SMART" id="SM00202">
    <property type="entry name" value="SR"/>
    <property type="match status" value="1"/>
</dbReference>
<dbReference type="SMART" id="SM00261">
    <property type="entry name" value="FU"/>
    <property type="match status" value="2"/>
</dbReference>
<dbReference type="KEGG" id="cvn:111124301"/>
<evidence type="ECO:0000256" key="11">
    <source>
        <dbReference type="SAM" id="SignalP"/>
    </source>
</evidence>
<feature type="compositionally biased region" description="Basic and acidic residues" evidence="10">
    <location>
        <begin position="917"/>
        <end position="930"/>
    </location>
</feature>
<dbReference type="InterPro" id="IPR001507">
    <property type="entry name" value="ZP_dom"/>
</dbReference>
<evidence type="ECO:0000259" key="12">
    <source>
        <dbReference type="PROSITE" id="PS50287"/>
    </source>
</evidence>
<dbReference type="Proteomes" id="UP000694844">
    <property type="component" value="Chromosome 3"/>
</dbReference>
<evidence type="ECO:0000256" key="3">
    <source>
        <dbReference type="ARBA" id="ARBA00022729"/>
    </source>
</evidence>
<dbReference type="PANTHER" id="PTHR14002">
    <property type="entry name" value="ENDOGLIN/TGF-BETA RECEPTOR TYPE III"/>
    <property type="match status" value="1"/>
</dbReference>
<dbReference type="InterPro" id="IPR006212">
    <property type="entry name" value="Furin_repeat"/>
</dbReference>
<feature type="compositionally biased region" description="Polar residues" evidence="10">
    <location>
        <begin position="931"/>
        <end position="940"/>
    </location>
</feature>
<name>A0A8B8D3Z9_CRAVI</name>
<reference evidence="15" key="1">
    <citation type="submission" date="2025-08" db="UniProtKB">
        <authorList>
            <consortium name="RefSeq"/>
        </authorList>
    </citation>
    <scope>IDENTIFICATION</scope>
    <source>
        <tissue evidence="15">Whole sample</tissue>
    </source>
</reference>
<dbReference type="Pfam" id="PF00530">
    <property type="entry name" value="SRCR"/>
    <property type="match status" value="1"/>
</dbReference>
<dbReference type="CDD" id="cd00064">
    <property type="entry name" value="FU"/>
    <property type="match status" value="2"/>
</dbReference>
<evidence type="ECO:0000256" key="4">
    <source>
        <dbReference type="ARBA" id="ARBA00022737"/>
    </source>
</evidence>
<feature type="compositionally biased region" description="Low complexity" evidence="10">
    <location>
        <begin position="776"/>
        <end position="856"/>
    </location>
</feature>
<evidence type="ECO:0000313" key="15">
    <source>
        <dbReference type="RefSeq" id="XP_022322862.1"/>
    </source>
</evidence>
<dbReference type="FunFam" id="3.10.250.10:FF:000016">
    <property type="entry name" value="Scavenger receptor cysteine-rich protein type 12"/>
    <property type="match status" value="1"/>
</dbReference>
<dbReference type="InterPro" id="IPR001190">
    <property type="entry name" value="SRCR"/>
</dbReference>
<dbReference type="InterPro" id="IPR055355">
    <property type="entry name" value="ZP-C"/>
</dbReference>
<keyword evidence="3 11" id="KW-0732">Signal</keyword>
<comment type="subcellular location">
    <subcellularLocation>
        <location evidence="1">Membrane</location>
        <topology evidence="1">Single-pass membrane protein</topology>
    </subcellularLocation>
</comment>
<dbReference type="InterPro" id="IPR036116">
    <property type="entry name" value="FN3_sf"/>
</dbReference>
<evidence type="ECO:0000256" key="9">
    <source>
        <dbReference type="PROSITE-ProRule" id="PRU00196"/>
    </source>
</evidence>
<dbReference type="RefSeq" id="XP_022322862.1">
    <property type="nucleotide sequence ID" value="XM_022467154.1"/>
</dbReference>
<keyword evidence="6" id="KW-0472">Membrane</keyword>
<evidence type="ECO:0000256" key="6">
    <source>
        <dbReference type="ARBA" id="ARBA00023136"/>
    </source>
</evidence>
<gene>
    <name evidence="15" type="primary">LOC111124301</name>
</gene>
<dbReference type="GO" id="GO:0016020">
    <property type="term" value="C:membrane"/>
    <property type="evidence" value="ECO:0007669"/>
    <property type="project" value="UniProtKB-SubCell"/>
</dbReference>
<proteinExistence type="predicted"/>
<feature type="chain" id="PRO_5034530020" evidence="11">
    <location>
        <begin position="23"/>
        <end position="952"/>
    </location>
</feature>
<evidence type="ECO:0000256" key="8">
    <source>
        <dbReference type="ARBA" id="ARBA00023180"/>
    </source>
</evidence>
<dbReference type="SMART" id="SM00241">
    <property type="entry name" value="ZP"/>
    <property type="match status" value="1"/>
</dbReference>
<dbReference type="Gene3D" id="2.60.40.4100">
    <property type="entry name" value="Zona pellucida, ZP-C domain"/>
    <property type="match status" value="1"/>
</dbReference>
<feature type="signal peptide" evidence="11">
    <location>
        <begin position="1"/>
        <end position="22"/>
    </location>
</feature>
<dbReference type="Gene3D" id="2.170.300.10">
    <property type="entry name" value="Tie2 ligand-binding domain superfamily"/>
    <property type="match status" value="1"/>
</dbReference>
<keyword evidence="8" id="KW-0325">Glycoprotein</keyword>
<dbReference type="SUPFAM" id="SSF57184">
    <property type="entry name" value="Growth factor receptor domain"/>
    <property type="match status" value="1"/>
</dbReference>
<dbReference type="InterPro" id="IPR036772">
    <property type="entry name" value="SRCR-like_dom_sf"/>
</dbReference>
<evidence type="ECO:0000259" key="13">
    <source>
        <dbReference type="PROSITE" id="PS51034"/>
    </source>
</evidence>
<feature type="region of interest" description="Disordered" evidence="10">
    <location>
        <begin position="776"/>
        <end position="952"/>
    </location>
</feature>
<protein>
    <submittedName>
        <fullName evidence="15">Uncharacterized protein LOC111124301</fullName>
    </submittedName>
</protein>
<dbReference type="Gene3D" id="3.10.250.10">
    <property type="entry name" value="SRCR-like domain"/>
    <property type="match status" value="1"/>
</dbReference>
<dbReference type="InterPro" id="IPR042235">
    <property type="entry name" value="ZP-C_dom"/>
</dbReference>
<dbReference type="SUPFAM" id="SSF49265">
    <property type="entry name" value="Fibronectin type III"/>
    <property type="match status" value="1"/>
</dbReference>
<keyword evidence="2" id="KW-0812">Transmembrane</keyword>
<feature type="domain" description="ZP" evidence="13">
    <location>
        <begin position="476"/>
        <end position="722"/>
    </location>
</feature>
<evidence type="ECO:0000256" key="5">
    <source>
        <dbReference type="ARBA" id="ARBA00022989"/>
    </source>
</evidence>
<dbReference type="PANTHER" id="PTHR14002:SF43">
    <property type="entry name" value="DELTA-LIKE PROTEIN"/>
    <property type="match status" value="1"/>
</dbReference>
<organism evidence="14 15">
    <name type="scientific">Crassostrea virginica</name>
    <name type="common">Eastern oyster</name>
    <dbReference type="NCBI Taxonomy" id="6565"/>
    <lineage>
        <taxon>Eukaryota</taxon>
        <taxon>Metazoa</taxon>
        <taxon>Spiralia</taxon>
        <taxon>Lophotrochozoa</taxon>
        <taxon>Mollusca</taxon>
        <taxon>Bivalvia</taxon>
        <taxon>Autobranchia</taxon>
        <taxon>Pteriomorphia</taxon>
        <taxon>Ostreida</taxon>
        <taxon>Ostreoidea</taxon>
        <taxon>Ostreidae</taxon>
        <taxon>Crassostrea</taxon>
    </lineage>
</organism>
<dbReference type="PROSITE" id="PS51034">
    <property type="entry name" value="ZP_2"/>
    <property type="match status" value="1"/>
</dbReference>
<comment type="caution">
    <text evidence="9">Lacks conserved residue(s) required for the propagation of feature annotation.</text>
</comment>
<keyword evidence="7 9" id="KW-1015">Disulfide bond</keyword>
<keyword evidence="14" id="KW-1185">Reference proteome</keyword>
<sequence>MSLSVFVLTQFFLIVFPLLAVSQTCFPLCGPSEYCGNSTQGGGPTCLACNEACDGCTGPGPDACVRCAAQYYQAGTTCRACNVACDGCTGAGPEDCNTCAAGYYPVNGVCTVCEDGKFGVNCTGTCHCLNGAADCRKSDGLCQSFTCEWGWSGVPYCQIPCDPNFYGKNCAFECHCPVNDTCSNINGLCSSGRCHVEYGGPGCQILLPKLKDPPSVSNNVCGNITVTFKKWVEDFDIGNGPIGEYRLEVLEQNSSTWIFTDRYNNVTANTVSKTYTNLDVNRLFSFRVNVIRSEEGGKLMSESTPGFPTPFFSTVCGATTPTTTTAAPTTRAPATVQPDNCTTTQSTVPQQWDVRIVGPDDRRGLGFVEVYLENQWRAVCDDLWGTADAQVVCRKLCFSAVDARAGSPIEINYLRPNVSSVYGLDDVECQGNEASLSACQYKSGAQIDCSGSDEYASVACSKLDNAPPSPPVPILECENGRIKALFSRANDRNLIERFLSIFDTPSGVCNVQKTTDANYVSISIPFDECGTKITTNDTHIMYSNVIRYNYTSTDGNVYRVNAYRVEVSCEFPRDLGADNGMIPQTESVTQKAPGTFNIRMDFFQNNTFDNPVSGFPLNLTLGEWLNVALTLENVDSNLKLVVPDCMATPSTNENDSTNYPLFENKCQNDPTLGFFPMNSTSFGYRYQTFKFVNFDQVYLHCKAFVCLLSEKTAECDRSCNSSINTTPSPSGRRRREAIIREPYNKQVYHVRSQAMSFNRGLNSNAIIRHWNTSTTISTTPMTTSSLKPTSTTVHPTTTTATTTTTTTTTTQRPTTTTTQKPSSSTTTTQRPTTTTTTKPTTTTQKPSTTTTQKPKPNYTTTVKIEKVTELPSTPVNKVPPTTPWTQPSADKDKFPDPPLPGSLVESAVCPKPVPMPKRFESNPLEIRDLSVESSSQSMASWNPIAGRFKSNP</sequence>
<dbReference type="PROSITE" id="PS50287">
    <property type="entry name" value="SRCR_2"/>
    <property type="match status" value="1"/>
</dbReference>
<dbReference type="AlphaFoldDB" id="A0A8B8D3Z9"/>
<keyword evidence="5" id="KW-1133">Transmembrane helix</keyword>
<dbReference type="Pfam" id="PF00100">
    <property type="entry name" value="Zona_pellucida"/>
    <property type="match status" value="1"/>
</dbReference>
<evidence type="ECO:0000256" key="1">
    <source>
        <dbReference type="ARBA" id="ARBA00004167"/>
    </source>
</evidence>
<dbReference type="OrthoDB" id="10063988at2759"/>
<evidence type="ECO:0000256" key="10">
    <source>
        <dbReference type="SAM" id="MobiDB-lite"/>
    </source>
</evidence>
<feature type="domain" description="SRCR" evidence="12">
    <location>
        <begin position="354"/>
        <end position="461"/>
    </location>
</feature>
<evidence type="ECO:0000313" key="14">
    <source>
        <dbReference type="Proteomes" id="UP000694844"/>
    </source>
</evidence>
<accession>A0A8B8D3Z9</accession>
<evidence type="ECO:0000256" key="2">
    <source>
        <dbReference type="ARBA" id="ARBA00022692"/>
    </source>
</evidence>
<keyword evidence="4" id="KW-0677">Repeat</keyword>
<dbReference type="InterPro" id="IPR048290">
    <property type="entry name" value="ZP_chr"/>
</dbReference>
<feature type="disulfide bond" evidence="9">
    <location>
        <begin position="429"/>
        <end position="439"/>
    </location>
</feature>
<dbReference type="InterPro" id="IPR009030">
    <property type="entry name" value="Growth_fac_rcpt_cys_sf"/>
</dbReference>
<evidence type="ECO:0000256" key="7">
    <source>
        <dbReference type="ARBA" id="ARBA00023157"/>
    </source>
</evidence>